<evidence type="ECO:0000313" key="1">
    <source>
        <dbReference type="EMBL" id="VUX54981.1"/>
    </source>
</evidence>
<name>A0A7D9D144_9GAMM</name>
<proteinExistence type="predicted"/>
<protein>
    <recommendedName>
        <fullName evidence="2">Asparagine synthetase domain-containing protein</fullName>
    </recommendedName>
</protein>
<dbReference type="InterPro" id="IPR014729">
    <property type="entry name" value="Rossmann-like_a/b/a_fold"/>
</dbReference>
<dbReference type="Gene3D" id="3.40.50.620">
    <property type="entry name" value="HUPs"/>
    <property type="match status" value="1"/>
</dbReference>
<dbReference type="SUPFAM" id="SSF52402">
    <property type="entry name" value="Adenine nucleotide alpha hydrolases-like"/>
    <property type="match status" value="1"/>
</dbReference>
<organism evidence="1">
    <name type="scientific">uncultured Woeseiaceae bacterium</name>
    <dbReference type="NCBI Taxonomy" id="1983305"/>
    <lineage>
        <taxon>Bacteria</taxon>
        <taxon>Pseudomonadati</taxon>
        <taxon>Pseudomonadota</taxon>
        <taxon>Gammaproteobacteria</taxon>
        <taxon>Woeseiales</taxon>
        <taxon>Woeseiaceae</taxon>
        <taxon>environmental samples</taxon>
    </lineage>
</organism>
<dbReference type="AlphaFoldDB" id="A0A7D9D144"/>
<reference evidence="1" key="1">
    <citation type="submission" date="2019-07" db="EMBL/GenBank/DDBJ databases">
        <authorList>
            <person name="Weber M."/>
            <person name="Kostadinov I."/>
            <person name="Kostadinov D I."/>
        </authorList>
    </citation>
    <scope>NUCLEOTIDE SEQUENCE</scope>
    <source>
        <strain evidence="1">Gfbio:sag-sample-b02:053724c1-46a9-4a36-b237-ea2bf867836b</strain>
    </source>
</reference>
<sequence>MSFRILYDKKLVQSSSRVDSLKTVYISDELKIDVVSNSITGRTPQGGHYACVGNIVGKRNQSGSLSRLDGIREFIESEIDSSTLHDLTEQLEGFFLIISVDKDGVCTVRSDRFAKVEVYIQRPNEGVALASNLSLLPEDPSLGGFDQAALAHMMTYYGYCPPKQHTIYKSVRRLGVGDTAIIKEGDISIDHSPFSPVEAGKYGEQEHQEYADLFLSHLKTAGSSKGNVVFLSSGWDSTAILAGLVHLFGADKVRAVTGRMRYSERSGVCNQIEIDRAQKMADYYGVKLSFVEFDYVDKAPEFFDANRQLMRSHQLYGLTGLSHGRLAEFTKQSSECDEAVFAGEISDGAHNLGFSQYATIFHPSYGFREYSDKMASYLFGPTFLLLLQQGEHEKDPIFNLMTTRAPGVKYDPIVSDPDQRTMQLLTSFFLRNGRIPLWSLANSRLLTQEGGSFYTEEMQKTYLTEAAAQATPGTIYSWYLHLYNSFHWQGGTVRSMSVMADNLRLNLDIPYWDGGIQDFLSAMPEDWGRGLDLNPTKFPLKWMLKNRIDYPYELQTGPHSYTYDVDHSFNHSEEVFCHSKMMPVFQRALASKPYRQILSSDIFNLTYIDDLVDDYVSGKPISVAALTDIIPVILLSYIGWYGQQR</sequence>
<dbReference type="SUPFAM" id="SSF56235">
    <property type="entry name" value="N-terminal nucleophile aminohydrolases (Ntn hydrolases)"/>
    <property type="match status" value="1"/>
</dbReference>
<evidence type="ECO:0008006" key="2">
    <source>
        <dbReference type="Google" id="ProtNLM"/>
    </source>
</evidence>
<dbReference type="InterPro" id="IPR029055">
    <property type="entry name" value="Ntn_hydrolases_N"/>
</dbReference>
<gene>
    <name evidence="1" type="ORF">JTBB02_V1_70002</name>
</gene>
<dbReference type="EMBL" id="LR633966">
    <property type="protein sequence ID" value="VUX54981.1"/>
    <property type="molecule type" value="Genomic_DNA"/>
</dbReference>
<accession>A0A7D9D144</accession>